<dbReference type="PANTHER" id="PTHR43547:SF2">
    <property type="entry name" value="HYBRID SIGNAL TRANSDUCTION HISTIDINE KINASE C"/>
    <property type="match status" value="1"/>
</dbReference>
<dbReference type="PANTHER" id="PTHR43547">
    <property type="entry name" value="TWO-COMPONENT HISTIDINE KINASE"/>
    <property type="match status" value="1"/>
</dbReference>
<dbReference type="InterPro" id="IPR000014">
    <property type="entry name" value="PAS"/>
</dbReference>
<dbReference type="SUPFAM" id="SSF55874">
    <property type="entry name" value="ATPase domain of HSP90 chaperone/DNA topoisomerase II/histidine kinase"/>
    <property type="match status" value="1"/>
</dbReference>
<dbReference type="Gene3D" id="3.30.565.10">
    <property type="entry name" value="Histidine kinase-like ATPase, C-terminal domain"/>
    <property type="match status" value="1"/>
</dbReference>
<keyword evidence="6" id="KW-0547">Nucleotide-binding</keyword>
<dbReference type="InterPro" id="IPR029016">
    <property type="entry name" value="GAF-like_dom_sf"/>
</dbReference>
<dbReference type="Gene3D" id="1.10.287.130">
    <property type="match status" value="1"/>
</dbReference>
<dbReference type="SUPFAM" id="SSF55785">
    <property type="entry name" value="PYP-like sensor domain (PAS domain)"/>
    <property type="match status" value="1"/>
</dbReference>
<dbReference type="PROSITE" id="PS50113">
    <property type="entry name" value="PAC"/>
    <property type="match status" value="1"/>
</dbReference>
<evidence type="ECO:0000259" key="5">
    <source>
        <dbReference type="PROSITE" id="PS50113"/>
    </source>
</evidence>
<comment type="catalytic activity">
    <reaction evidence="1">
        <text>ATP + protein L-histidine = ADP + protein N-phospho-L-histidine.</text>
        <dbReference type="EC" id="2.7.13.3"/>
    </reaction>
</comment>
<feature type="domain" description="Histidine kinase" evidence="4">
    <location>
        <begin position="290"/>
        <end position="508"/>
    </location>
</feature>
<dbReference type="Pfam" id="PF00512">
    <property type="entry name" value="HisKA"/>
    <property type="match status" value="1"/>
</dbReference>
<dbReference type="Gene3D" id="3.30.450.20">
    <property type="entry name" value="PAS domain"/>
    <property type="match status" value="1"/>
</dbReference>
<dbReference type="Pfam" id="PF08448">
    <property type="entry name" value="PAS_4"/>
    <property type="match status" value="1"/>
</dbReference>
<sequence>MQDEPAIPAQRYRTLFQQAPVSIQILALDGRTLAVNKAWENLFQFHDDHPVKQMFLSGELNVLTDPQLVASGVTAWLRRALDGESVEIPPIRFDVSRFDGAAQARWVKALAHPVKDEHGKVVEVMLMHDDITEQVEAQAELAQRLDREKRNSALLAKVAQASRTLNTALSSQQIAEALVEEVRAILEVHHAGVSLSEGAHLRQAVKAVSRAADAAEPPLMRARLAVPLVDRKGHNIGLIEAWDKHQGEFTEEDEAILVQLASIASNGFENAGLYGSLQEQDRRKDAFLATLAQELRTPLAPIALAMDVLKTTGAGDLRVLKASEDIGRQVRHLGSLVDDLLDVSRVMRGQIQLERTRVELETIVAGAVAQVRPLMEARGHALVVEQEAGNTAVIGDARRLVQVLVSLLDNAARYTPPGGRIVLSVTLKAPAVRIAVRDDGAGIEPRLLPHVFDLFSRGEHAPERIRGGLGIGLALVQNIVVLHGGTVAAHSQGPGKGSTFTVSLATVPV</sequence>
<evidence type="ECO:0000259" key="4">
    <source>
        <dbReference type="PROSITE" id="PS50109"/>
    </source>
</evidence>
<dbReference type="InterPro" id="IPR013656">
    <property type="entry name" value="PAS_4"/>
</dbReference>
<feature type="domain" description="PAC" evidence="5">
    <location>
        <begin position="89"/>
        <end position="143"/>
    </location>
</feature>
<name>A0ABW0RWK8_9BURK</name>
<proteinExistence type="predicted"/>
<dbReference type="EC" id="2.7.13.3" evidence="2"/>
<reference evidence="7" key="1">
    <citation type="journal article" date="2019" name="Int. J. Syst. Evol. Microbiol.">
        <title>The Global Catalogue of Microorganisms (GCM) 10K type strain sequencing project: providing services to taxonomists for standard genome sequencing and annotation.</title>
        <authorList>
            <consortium name="The Broad Institute Genomics Platform"/>
            <consortium name="The Broad Institute Genome Sequencing Center for Infectious Disease"/>
            <person name="Wu L."/>
            <person name="Ma J."/>
        </authorList>
    </citation>
    <scope>NUCLEOTIDE SEQUENCE [LARGE SCALE GENOMIC DNA]</scope>
    <source>
        <strain evidence="7">CGMCC 4.5798</strain>
    </source>
</reference>
<comment type="caution">
    <text evidence="6">The sequence shown here is derived from an EMBL/GenBank/DDBJ whole genome shotgun (WGS) entry which is preliminary data.</text>
</comment>
<dbReference type="InterPro" id="IPR000700">
    <property type="entry name" value="PAS-assoc_C"/>
</dbReference>
<evidence type="ECO:0000313" key="7">
    <source>
        <dbReference type="Proteomes" id="UP001596086"/>
    </source>
</evidence>
<dbReference type="InterPro" id="IPR004358">
    <property type="entry name" value="Sig_transdc_His_kin-like_C"/>
</dbReference>
<dbReference type="SUPFAM" id="SSF55781">
    <property type="entry name" value="GAF domain-like"/>
    <property type="match status" value="1"/>
</dbReference>
<evidence type="ECO:0000313" key="6">
    <source>
        <dbReference type="EMBL" id="MFC5548537.1"/>
    </source>
</evidence>
<dbReference type="PRINTS" id="PR00344">
    <property type="entry name" value="BCTRLSENSOR"/>
</dbReference>
<keyword evidence="6" id="KW-0067">ATP-binding</keyword>
<dbReference type="InterPro" id="IPR036890">
    <property type="entry name" value="HATPase_C_sf"/>
</dbReference>
<dbReference type="PROSITE" id="PS50109">
    <property type="entry name" value="HIS_KIN"/>
    <property type="match status" value="1"/>
</dbReference>
<dbReference type="Gene3D" id="3.30.450.40">
    <property type="match status" value="1"/>
</dbReference>
<dbReference type="RefSeq" id="WP_379769422.1">
    <property type="nucleotide sequence ID" value="NZ_JBHSMZ010000005.1"/>
</dbReference>
<dbReference type="SMART" id="SM00387">
    <property type="entry name" value="HATPase_c"/>
    <property type="match status" value="1"/>
</dbReference>
<accession>A0ABW0RWK8</accession>
<dbReference type="InterPro" id="IPR005467">
    <property type="entry name" value="His_kinase_dom"/>
</dbReference>
<dbReference type="Proteomes" id="UP001596086">
    <property type="component" value="Unassembled WGS sequence"/>
</dbReference>
<dbReference type="InterPro" id="IPR035965">
    <property type="entry name" value="PAS-like_dom_sf"/>
</dbReference>
<evidence type="ECO:0000256" key="2">
    <source>
        <dbReference type="ARBA" id="ARBA00012438"/>
    </source>
</evidence>
<dbReference type="EMBL" id="JBHSMZ010000005">
    <property type="protein sequence ID" value="MFC5548537.1"/>
    <property type="molecule type" value="Genomic_DNA"/>
</dbReference>
<keyword evidence="7" id="KW-1185">Reference proteome</keyword>
<dbReference type="SMART" id="SM00388">
    <property type="entry name" value="HisKA"/>
    <property type="match status" value="1"/>
</dbReference>
<dbReference type="InterPro" id="IPR003661">
    <property type="entry name" value="HisK_dim/P_dom"/>
</dbReference>
<organism evidence="6 7">
    <name type="scientific">Massilia aerilata</name>
    <dbReference type="NCBI Taxonomy" id="453817"/>
    <lineage>
        <taxon>Bacteria</taxon>
        <taxon>Pseudomonadati</taxon>
        <taxon>Pseudomonadota</taxon>
        <taxon>Betaproteobacteria</taxon>
        <taxon>Burkholderiales</taxon>
        <taxon>Oxalobacteraceae</taxon>
        <taxon>Telluria group</taxon>
        <taxon>Massilia</taxon>
    </lineage>
</organism>
<gene>
    <name evidence="6" type="ORF">ACFPO9_08445</name>
</gene>
<dbReference type="NCBIfam" id="TIGR00229">
    <property type="entry name" value="sensory_box"/>
    <property type="match status" value="1"/>
</dbReference>
<dbReference type="CDD" id="cd00075">
    <property type="entry name" value="HATPase"/>
    <property type="match status" value="1"/>
</dbReference>
<evidence type="ECO:0000256" key="3">
    <source>
        <dbReference type="ARBA" id="ARBA00022553"/>
    </source>
</evidence>
<protein>
    <recommendedName>
        <fullName evidence="2">histidine kinase</fullName>
        <ecNumber evidence="2">2.7.13.3</ecNumber>
    </recommendedName>
</protein>
<dbReference type="GO" id="GO:0005524">
    <property type="term" value="F:ATP binding"/>
    <property type="evidence" value="ECO:0007669"/>
    <property type="project" value="UniProtKB-KW"/>
</dbReference>
<dbReference type="InterPro" id="IPR003594">
    <property type="entry name" value="HATPase_dom"/>
</dbReference>
<evidence type="ECO:0000256" key="1">
    <source>
        <dbReference type="ARBA" id="ARBA00000085"/>
    </source>
</evidence>
<keyword evidence="3" id="KW-0597">Phosphoprotein</keyword>
<dbReference type="CDD" id="cd00082">
    <property type="entry name" value="HisKA"/>
    <property type="match status" value="1"/>
</dbReference>
<dbReference type="Pfam" id="PF02518">
    <property type="entry name" value="HATPase_c"/>
    <property type="match status" value="1"/>
</dbReference>